<gene>
    <name evidence="2" type="ORF">JCGZ_20143</name>
</gene>
<dbReference type="AlphaFoldDB" id="A0A067JXF9"/>
<evidence type="ECO:0000313" key="3">
    <source>
        <dbReference type="Proteomes" id="UP000027138"/>
    </source>
</evidence>
<evidence type="ECO:0000313" key="2">
    <source>
        <dbReference type="EMBL" id="KDP27503.1"/>
    </source>
</evidence>
<dbReference type="EMBL" id="KK914829">
    <property type="protein sequence ID" value="KDP27503.1"/>
    <property type="molecule type" value="Genomic_DNA"/>
</dbReference>
<keyword evidence="3" id="KW-1185">Reference proteome</keyword>
<name>A0A067JXF9_JATCU</name>
<organism evidence="2 3">
    <name type="scientific">Jatropha curcas</name>
    <name type="common">Barbados nut</name>
    <dbReference type="NCBI Taxonomy" id="180498"/>
    <lineage>
        <taxon>Eukaryota</taxon>
        <taxon>Viridiplantae</taxon>
        <taxon>Streptophyta</taxon>
        <taxon>Embryophyta</taxon>
        <taxon>Tracheophyta</taxon>
        <taxon>Spermatophyta</taxon>
        <taxon>Magnoliopsida</taxon>
        <taxon>eudicotyledons</taxon>
        <taxon>Gunneridae</taxon>
        <taxon>Pentapetalae</taxon>
        <taxon>rosids</taxon>
        <taxon>fabids</taxon>
        <taxon>Malpighiales</taxon>
        <taxon>Euphorbiaceae</taxon>
        <taxon>Crotonoideae</taxon>
        <taxon>Jatropheae</taxon>
        <taxon>Jatropha</taxon>
    </lineage>
</organism>
<sequence>MSGPVVAVSRTGYSSGLWRCGLTSTASTRAVLAVTLPSSPGGFLAIWPTATILTPVARIPITDGASLMTGSCLIYPWSHGTARLGGPIRAGRWLSCTPARRRVPHAPPRHMCLLTREDLEVEYRGFSANDFLSADDFPSYFTSRMQARLPEELENGRLWRHQTCQSSAVSRLQAEVERLRTRLEVEGIPLDSSNEDEDGSSSNDVPPSPPPPAVAGPSRRRR</sequence>
<protein>
    <submittedName>
        <fullName evidence="2">Uncharacterized protein</fullName>
    </submittedName>
</protein>
<evidence type="ECO:0000256" key="1">
    <source>
        <dbReference type="SAM" id="MobiDB-lite"/>
    </source>
</evidence>
<proteinExistence type="predicted"/>
<dbReference type="Proteomes" id="UP000027138">
    <property type="component" value="Unassembled WGS sequence"/>
</dbReference>
<accession>A0A067JXF9</accession>
<feature type="region of interest" description="Disordered" evidence="1">
    <location>
        <begin position="185"/>
        <end position="222"/>
    </location>
</feature>
<reference evidence="2 3" key="1">
    <citation type="journal article" date="2014" name="PLoS ONE">
        <title>Global Analysis of Gene Expression Profiles in Physic Nut (Jatropha curcas L.) Seedlings Exposed to Salt Stress.</title>
        <authorList>
            <person name="Zhang L."/>
            <person name="Zhang C."/>
            <person name="Wu P."/>
            <person name="Chen Y."/>
            <person name="Li M."/>
            <person name="Jiang H."/>
            <person name="Wu G."/>
        </authorList>
    </citation>
    <scope>NUCLEOTIDE SEQUENCE [LARGE SCALE GENOMIC DNA]</scope>
    <source>
        <strain evidence="3">cv. GZQX0401</strain>
        <tissue evidence="2">Young leaves</tissue>
    </source>
</reference>